<dbReference type="Pfam" id="PF07238">
    <property type="entry name" value="PilZ"/>
    <property type="match status" value="1"/>
</dbReference>
<dbReference type="RefSeq" id="WP_328983551.1">
    <property type="nucleotide sequence ID" value="NZ_CP121472.1"/>
</dbReference>
<proteinExistence type="predicted"/>
<sequence length="132" mass="14736">MLQTEMVSMGASVNHDLSEKRRYERTTRECYARVKMFPETYGGINHGMTEDISEGGVRIRTFHKPQVDADVLVQLGCENQADLLKLKGSVVWATQSGSGDQWVVGISFSDINDHAKQRLQQLGDPVSINNPL</sequence>
<organism evidence="2 3">
    <name type="scientific">Thiorhodovibrio winogradskyi</name>
    <dbReference type="NCBI Taxonomy" id="77007"/>
    <lineage>
        <taxon>Bacteria</taxon>
        <taxon>Pseudomonadati</taxon>
        <taxon>Pseudomonadota</taxon>
        <taxon>Gammaproteobacteria</taxon>
        <taxon>Chromatiales</taxon>
        <taxon>Chromatiaceae</taxon>
        <taxon>Thiorhodovibrio</taxon>
    </lineage>
</organism>
<evidence type="ECO:0000313" key="2">
    <source>
        <dbReference type="EMBL" id="WPL17745.1"/>
    </source>
</evidence>
<name>A0ABZ0SB15_9GAMM</name>
<dbReference type="SUPFAM" id="SSF141371">
    <property type="entry name" value="PilZ domain-like"/>
    <property type="match status" value="1"/>
</dbReference>
<dbReference type="InterPro" id="IPR009875">
    <property type="entry name" value="PilZ_domain"/>
</dbReference>
<protein>
    <recommendedName>
        <fullName evidence="1">PilZ domain-containing protein</fullName>
    </recommendedName>
</protein>
<feature type="domain" description="PilZ" evidence="1">
    <location>
        <begin position="19"/>
        <end position="122"/>
    </location>
</feature>
<reference evidence="2 3" key="1">
    <citation type="journal article" date="2023" name="Microorganisms">
        <title>Thiorhodovibrio frisius and Trv. litoralis spp. nov., Two Novel Members from a Clade of Fastidious Purple Sulfur Bacteria That Exhibit Unique Red-Shifted Light-Harvesting Capabilities.</title>
        <authorList>
            <person name="Methner A."/>
            <person name="Kuzyk S.B."/>
            <person name="Petersen J."/>
            <person name="Bauer S."/>
            <person name="Brinkmann H."/>
            <person name="Sichau K."/>
            <person name="Wanner G."/>
            <person name="Wolf J."/>
            <person name="Neumann-Schaal M."/>
            <person name="Henke P."/>
            <person name="Tank M."/>
            <person name="Sproer C."/>
            <person name="Bunk B."/>
            <person name="Overmann J."/>
        </authorList>
    </citation>
    <scope>NUCLEOTIDE SEQUENCE [LARGE SCALE GENOMIC DNA]</scope>
    <source>
        <strain evidence="2 3">DSM 6702</strain>
    </source>
</reference>
<dbReference type="Proteomes" id="UP001432180">
    <property type="component" value="Chromosome"/>
</dbReference>
<accession>A0ABZ0SB15</accession>
<evidence type="ECO:0000313" key="3">
    <source>
        <dbReference type="Proteomes" id="UP001432180"/>
    </source>
</evidence>
<dbReference type="Gene3D" id="2.40.10.220">
    <property type="entry name" value="predicted glycosyltransferase like domains"/>
    <property type="match status" value="1"/>
</dbReference>
<keyword evidence="3" id="KW-1185">Reference proteome</keyword>
<gene>
    <name evidence="2" type="ORF">Thiowin_02784</name>
</gene>
<evidence type="ECO:0000259" key="1">
    <source>
        <dbReference type="Pfam" id="PF07238"/>
    </source>
</evidence>
<dbReference type="EMBL" id="CP121472">
    <property type="protein sequence ID" value="WPL17745.1"/>
    <property type="molecule type" value="Genomic_DNA"/>
</dbReference>